<evidence type="ECO:0000256" key="1">
    <source>
        <dbReference type="SAM" id="SignalP"/>
    </source>
</evidence>
<feature type="non-terminal residue" evidence="2">
    <location>
        <position position="432"/>
    </location>
</feature>
<sequence length="432" mass="50280">ALSFLIISLHLFEDVSVISSTHQFEVSFPQMNFDKCHDGDFDCDDVGNKSVLQRQRADAQLYCSDSTLKDLSRNMSHYFFDDSETHKYSKTRWKAEPNLQPKCKQFDKHGIFHEDGPAPLLMTARTIINQTRCGSELQIPDCIWENTDAKVEIVYDIERFLVKLRHNVVLGNGEQIESKDATGFLKFPDDPEQLRVIKCDPGKEKCDYSLPSHADYPACGSTSSDAESPCFTTGFADFISLKTLLRAANTSLDEIIADLPRRWWGTYLQVDIQYANDDLRDYWLGSFPSLQLRQRYVYSVRKLTDYVWNAETQKTSQSERRLIRHAGIRIMVAIHGSWKHWNWLNVLRTLAIFGVLWKITVVLVDILTLKVYGQLPGLRHLPHLRHYYSVTETPHHDHVKTLSHEELEREKKQYRQQKLKQIIREEEEDEAR</sequence>
<evidence type="ECO:0000313" key="3">
    <source>
        <dbReference type="Proteomes" id="UP000649617"/>
    </source>
</evidence>
<keyword evidence="1" id="KW-0732">Signal</keyword>
<dbReference type="OrthoDB" id="408931at2759"/>
<proteinExistence type="predicted"/>
<accession>A0A812TET5</accession>
<gene>
    <name evidence="2" type="ORF">SPIL2461_LOCUS13611</name>
</gene>
<protein>
    <submittedName>
        <fullName evidence="2">Uncharacterized protein</fullName>
    </submittedName>
</protein>
<dbReference type="EMBL" id="CAJNIZ010030001">
    <property type="protein sequence ID" value="CAE7520394.1"/>
    <property type="molecule type" value="Genomic_DNA"/>
</dbReference>
<feature type="chain" id="PRO_5032300670" evidence="1">
    <location>
        <begin position="21"/>
        <end position="432"/>
    </location>
</feature>
<name>A0A812TET5_SYMPI</name>
<comment type="caution">
    <text evidence="2">The sequence shown here is derived from an EMBL/GenBank/DDBJ whole genome shotgun (WGS) entry which is preliminary data.</text>
</comment>
<keyword evidence="3" id="KW-1185">Reference proteome</keyword>
<organism evidence="2 3">
    <name type="scientific">Symbiodinium pilosum</name>
    <name type="common">Dinoflagellate</name>
    <dbReference type="NCBI Taxonomy" id="2952"/>
    <lineage>
        <taxon>Eukaryota</taxon>
        <taxon>Sar</taxon>
        <taxon>Alveolata</taxon>
        <taxon>Dinophyceae</taxon>
        <taxon>Suessiales</taxon>
        <taxon>Symbiodiniaceae</taxon>
        <taxon>Symbiodinium</taxon>
    </lineage>
</organism>
<dbReference type="Proteomes" id="UP000649617">
    <property type="component" value="Unassembled WGS sequence"/>
</dbReference>
<evidence type="ECO:0000313" key="2">
    <source>
        <dbReference type="EMBL" id="CAE7520394.1"/>
    </source>
</evidence>
<feature type="signal peptide" evidence="1">
    <location>
        <begin position="1"/>
        <end position="20"/>
    </location>
</feature>
<reference evidence="2" key="1">
    <citation type="submission" date="2021-02" db="EMBL/GenBank/DDBJ databases">
        <authorList>
            <person name="Dougan E. K."/>
            <person name="Rhodes N."/>
            <person name="Thang M."/>
            <person name="Chan C."/>
        </authorList>
    </citation>
    <scope>NUCLEOTIDE SEQUENCE</scope>
</reference>
<dbReference type="AlphaFoldDB" id="A0A812TET5"/>